<gene>
    <name evidence="1" type="ORF">D3874_21160</name>
</gene>
<sequence>MQFGKECGMQDDDGVGLATTLIPAETARRKRPGAAPVPRLPVEPTVQDLRFAGQLALWSLRQGLALLKGDSDTRHLIEEAFAVAEVPRALAPLEAFLRIVAAGALRPVELRSPLVVALGHDEAVILRALAACQAGEPGLAGAVLGALLPPSAARAAAAALAHVGAAFALQGLRLADADDGRLSALEAVFAQGAISARVH</sequence>
<dbReference type="AlphaFoldDB" id="A0A418WGK5"/>
<evidence type="ECO:0000313" key="1">
    <source>
        <dbReference type="EMBL" id="RJF89173.1"/>
    </source>
</evidence>
<dbReference type="EMBL" id="QYUK01000011">
    <property type="protein sequence ID" value="RJF89173.1"/>
    <property type="molecule type" value="Genomic_DNA"/>
</dbReference>
<organism evidence="1 2">
    <name type="scientific">Oleomonas cavernae</name>
    <dbReference type="NCBI Taxonomy" id="2320859"/>
    <lineage>
        <taxon>Bacteria</taxon>
        <taxon>Pseudomonadati</taxon>
        <taxon>Pseudomonadota</taxon>
        <taxon>Alphaproteobacteria</taxon>
        <taxon>Acetobacterales</taxon>
        <taxon>Acetobacteraceae</taxon>
        <taxon>Oleomonas</taxon>
    </lineage>
</organism>
<protein>
    <submittedName>
        <fullName evidence="1">Uncharacterized protein</fullName>
    </submittedName>
</protein>
<name>A0A418WGK5_9PROT</name>
<proteinExistence type="predicted"/>
<accession>A0A418WGK5</accession>
<dbReference type="Proteomes" id="UP000284605">
    <property type="component" value="Unassembled WGS sequence"/>
</dbReference>
<comment type="caution">
    <text evidence="1">The sequence shown here is derived from an EMBL/GenBank/DDBJ whole genome shotgun (WGS) entry which is preliminary data.</text>
</comment>
<keyword evidence="2" id="KW-1185">Reference proteome</keyword>
<reference evidence="1 2" key="1">
    <citation type="submission" date="2018-09" db="EMBL/GenBank/DDBJ databases">
        <authorList>
            <person name="Zhu H."/>
        </authorList>
    </citation>
    <scope>NUCLEOTIDE SEQUENCE [LARGE SCALE GENOMIC DNA]</scope>
    <source>
        <strain evidence="1 2">K1W22B-8</strain>
    </source>
</reference>
<evidence type="ECO:0000313" key="2">
    <source>
        <dbReference type="Proteomes" id="UP000284605"/>
    </source>
</evidence>